<comment type="subcellular location">
    <subcellularLocation>
        <location evidence="1">Bacterial flagellum</location>
    </subcellularLocation>
</comment>
<accession>A0A1I3SS11</accession>
<keyword evidence="3" id="KW-0975">Bacterial flagellum</keyword>
<dbReference type="GO" id="GO:0005198">
    <property type="term" value="F:structural molecule activity"/>
    <property type="evidence" value="ECO:0007669"/>
    <property type="project" value="InterPro"/>
</dbReference>
<keyword evidence="5" id="KW-0969">Cilium</keyword>
<dbReference type="Pfam" id="PF00700">
    <property type="entry name" value="Flagellin_C"/>
    <property type="match status" value="1"/>
</dbReference>
<dbReference type="AlphaFoldDB" id="A0A1I3SS11"/>
<dbReference type="Proteomes" id="UP000199630">
    <property type="component" value="Unassembled WGS sequence"/>
</dbReference>
<feature type="domain" description="Flagellin C-terminal" evidence="4">
    <location>
        <begin position="259"/>
        <end position="336"/>
    </location>
</feature>
<evidence type="ECO:0000256" key="2">
    <source>
        <dbReference type="ARBA" id="ARBA00005709"/>
    </source>
</evidence>
<evidence type="ECO:0000313" key="6">
    <source>
        <dbReference type="Proteomes" id="UP000199630"/>
    </source>
</evidence>
<name>A0A1I3SS11_9RHOB</name>
<organism evidence="5 6">
    <name type="scientific">Celeribacter neptunius</name>
    <dbReference type="NCBI Taxonomy" id="588602"/>
    <lineage>
        <taxon>Bacteria</taxon>
        <taxon>Pseudomonadati</taxon>
        <taxon>Pseudomonadota</taxon>
        <taxon>Alphaproteobacteria</taxon>
        <taxon>Rhodobacterales</taxon>
        <taxon>Roseobacteraceae</taxon>
        <taxon>Celeribacter</taxon>
    </lineage>
</organism>
<reference evidence="6" key="1">
    <citation type="submission" date="2016-10" db="EMBL/GenBank/DDBJ databases">
        <authorList>
            <person name="Varghese N."/>
            <person name="Submissions S."/>
        </authorList>
    </citation>
    <scope>NUCLEOTIDE SEQUENCE [LARGE SCALE GENOMIC DNA]</scope>
    <source>
        <strain evidence="6">DSM 26471</strain>
    </source>
</reference>
<gene>
    <name evidence="5" type="ORF">SAMN04487991_2554</name>
</gene>
<dbReference type="RefSeq" id="WP_090061071.1">
    <property type="nucleotide sequence ID" value="NZ_FORH01000004.1"/>
</dbReference>
<dbReference type="EMBL" id="FORH01000004">
    <property type="protein sequence ID" value="SFJ61012.1"/>
    <property type="molecule type" value="Genomic_DNA"/>
</dbReference>
<dbReference type="STRING" id="588602.SAMN04487991_2554"/>
<keyword evidence="6" id="KW-1185">Reference proteome</keyword>
<evidence type="ECO:0000256" key="3">
    <source>
        <dbReference type="ARBA" id="ARBA00023143"/>
    </source>
</evidence>
<evidence type="ECO:0000259" key="4">
    <source>
        <dbReference type="Pfam" id="PF00700"/>
    </source>
</evidence>
<dbReference type="OrthoDB" id="7312911at2"/>
<evidence type="ECO:0000313" key="5">
    <source>
        <dbReference type="EMBL" id="SFJ61012.1"/>
    </source>
</evidence>
<dbReference type="PANTHER" id="PTHR42792">
    <property type="entry name" value="FLAGELLIN"/>
    <property type="match status" value="1"/>
</dbReference>
<dbReference type="SUPFAM" id="SSF64518">
    <property type="entry name" value="Phase 1 flagellin"/>
    <property type="match status" value="1"/>
</dbReference>
<dbReference type="PANTHER" id="PTHR42792:SF1">
    <property type="entry name" value="FLAGELLAR HOOK-ASSOCIATED PROTEIN 3"/>
    <property type="match status" value="1"/>
</dbReference>
<proteinExistence type="inferred from homology"/>
<comment type="similarity">
    <text evidence="2">Belongs to the bacterial flagellin family.</text>
</comment>
<dbReference type="InterPro" id="IPR046358">
    <property type="entry name" value="Flagellin_C"/>
</dbReference>
<protein>
    <submittedName>
        <fullName evidence="5">Flagellar hook-associated protein 3 FlgL</fullName>
    </submittedName>
</protein>
<dbReference type="Gene3D" id="1.20.1330.10">
    <property type="entry name" value="f41 fragment of flagellin, N-terminal domain"/>
    <property type="match status" value="1"/>
</dbReference>
<sequence>MTSIFFGDMAAATRNMRMTTQVKQNLDQYTYEVASGQKYDLAAAVSGDFSPLASIERSLRTLESYDLSIREAGLFATSMQSALETVSGHVEEASTDLVVAADRGDATSLSVAATDAHTRFDSVVATLNTRIGDRSLFSGAATGKTSLMSSDEMITELQTALVAAGASSVADVEAVVDDWFMSAGGGFETVGYRGSDTPLSAFSLGDQDSVQVKLTGDDDVLRKTLKGLAMASLVDEGLFSDDVTARAQVLHNSGEALMGARAGVADLQSQVGSIESRIEEAKVGNSTMTFSYETAKSEIVAADPYEAASLLQQTETQLQLIYTLTARMSQLSLADYIR</sequence>
<evidence type="ECO:0000256" key="1">
    <source>
        <dbReference type="ARBA" id="ARBA00004365"/>
    </source>
</evidence>
<dbReference type="GO" id="GO:0009288">
    <property type="term" value="C:bacterial-type flagellum"/>
    <property type="evidence" value="ECO:0007669"/>
    <property type="project" value="UniProtKB-SubCell"/>
</dbReference>
<dbReference type="InterPro" id="IPR001492">
    <property type="entry name" value="Flagellin"/>
</dbReference>
<keyword evidence="5" id="KW-0966">Cell projection</keyword>
<keyword evidence="5" id="KW-0282">Flagellum</keyword>